<evidence type="ECO:0000313" key="2">
    <source>
        <dbReference type="Proteomes" id="UP000632774"/>
    </source>
</evidence>
<dbReference type="SUPFAM" id="SSF53474">
    <property type="entry name" value="alpha/beta-Hydrolases"/>
    <property type="match status" value="1"/>
</dbReference>
<keyword evidence="2" id="KW-1185">Reference proteome</keyword>
<dbReference type="EMBL" id="JADFFM010000002">
    <property type="protein sequence ID" value="MBE9667704.1"/>
    <property type="molecule type" value="Genomic_DNA"/>
</dbReference>
<evidence type="ECO:0000313" key="1">
    <source>
        <dbReference type="EMBL" id="MBE9667704.1"/>
    </source>
</evidence>
<organism evidence="1 2">
    <name type="scientific">Mucilaginibacter boryungensis</name>
    <dbReference type="NCBI Taxonomy" id="768480"/>
    <lineage>
        <taxon>Bacteria</taxon>
        <taxon>Pseudomonadati</taxon>
        <taxon>Bacteroidota</taxon>
        <taxon>Sphingobacteriia</taxon>
        <taxon>Sphingobacteriales</taxon>
        <taxon>Sphingobacteriaceae</taxon>
        <taxon>Mucilaginibacter</taxon>
    </lineage>
</organism>
<proteinExistence type="predicted"/>
<protein>
    <submittedName>
        <fullName evidence="1">Esterase family protein</fullName>
    </submittedName>
</protein>
<dbReference type="PANTHER" id="PTHR48098:SF6">
    <property type="entry name" value="FERRI-BACILLIBACTIN ESTERASE BESA"/>
    <property type="match status" value="1"/>
</dbReference>
<dbReference type="InterPro" id="IPR029058">
    <property type="entry name" value="AB_hydrolase_fold"/>
</dbReference>
<dbReference type="Pfam" id="PF00756">
    <property type="entry name" value="Esterase"/>
    <property type="match status" value="1"/>
</dbReference>
<dbReference type="Gene3D" id="3.40.50.1820">
    <property type="entry name" value="alpha/beta hydrolase"/>
    <property type="match status" value="1"/>
</dbReference>
<comment type="caution">
    <text evidence="1">The sequence shown here is derived from an EMBL/GenBank/DDBJ whole genome shotgun (WGS) entry which is preliminary data.</text>
</comment>
<dbReference type="InterPro" id="IPR000801">
    <property type="entry name" value="Esterase-like"/>
</dbReference>
<reference evidence="1 2" key="1">
    <citation type="submission" date="2020-10" db="EMBL/GenBank/DDBJ databases">
        <title>Mucilaginibacter mali sp. nov., isolated from rhizosphere soil of apple orchard.</title>
        <authorList>
            <person name="Lee J.-S."/>
            <person name="Kim H.S."/>
            <person name="Kim J.-S."/>
        </authorList>
    </citation>
    <scope>NUCLEOTIDE SEQUENCE [LARGE SCALE GENOMIC DNA]</scope>
    <source>
        <strain evidence="1 2">KCTC 23157</strain>
    </source>
</reference>
<accession>A0ABR9XKV5</accession>
<dbReference type="PANTHER" id="PTHR48098">
    <property type="entry name" value="ENTEROCHELIN ESTERASE-RELATED"/>
    <property type="match status" value="1"/>
</dbReference>
<sequence length="270" mass="30359">MNLCWPDLEMTVTETLLTINSTHLNREVTYTLLLPNEFAGTEPLNLLLLNDGQEAENLQLADTLQDLYNANRIKPTAIVAINCGDERIQEYGVAGHPDFKKRGSKADLYTKFIIEELLPDIRNQLGMGVFGTVAFAGFSLGGLSALDIAWNNPDVFNMVGVFSGSLWWRSKDLGKGYTDDDRIMHRIIRESKIKPNLKFWLQTGTKDETVDRNRNGIIDAIDDTIDLIKELQAKGYTRDDITYIEMVGGEHNVATWAKAMPKFLVKAFGK</sequence>
<gene>
    <name evidence="1" type="ORF">IRJ18_15120</name>
</gene>
<dbReference type="Proteomes" id="UP000632774">
    <property type="component" value="Unassembled WGS sequence"/>
</dbReference>
<name>A0ABR9XKV5_9SPHI</name>
<dbReference type="InterPro" id="IPR050583">
    <property type="entry name" value="Mycobacterial_A85_antigen"/>
</dbReference>